<proteinExistence type="predicted"/>
<accession>A0AAW1G4X4</accession>
<organism evidence="1 2">
    <name type="scientific">Zoarces viviparus</name>
    <name type="common">Viviparous eelpout</name>
    <name type="synonym">Blennius viviparus</name>
    <dbReference type="NCBI Taxonomy" id="48416"/>
    <lineage>
        <taxon>Eukaryota</taxon>
        <taxon>Metazoa</taxon>
        <taxon>Chordata</taxon>
        <taxon>Craniata</taxon>
        <taxon>Vertebrata</taxon>
        <taxon>Euteleostomi</taxon>
        <taxon>Actinopterygii</taxon>
        <taxon>Neopterygii</taxon>
        <taxon>Teleostei</taxon>
        <taxon>Neoteleostei</taxon>
        <taxon>Acanthomorphata</taxon>
        <taxon>Eupercaria</taxon>
        <taxon>Perciformes</taxon>
        <taxon>Cottioidei</taxon>
        <taxon>Zoarcales</taxon>
        <taxon>Zoarcidae</taxon>
        <taxon>Zoarcinae</taxon>
        <taxon>Zoarces</taxon>
    </lineage>
</organism>
<dbReference type="Proteomes" id="UP001488805">
    <property type="component" value="Unassembled WGS sequence"/>
</dbReference>
<dbReference type="AlphaFoldDB" id="A0AAW1G4X4"/>
<reference evidence="1 2" key="1">
    <citation type="journal article" date="2024" name="Genome Biol. Evol.">
        <title>Chromosome-level genome assembly of the viviparous eelpout Zoarces viviparus.</title>
        <authorList>
            <person name="Fuhrmann N."/>
            <person name="Brasseur M.V."/>
            <person name="Bakowski C.E."/>
            <person name="Podsiadlowski L."/>
            <person name="Prost S."/>
            <person name="Krehenwinkel H."/>
            <person name="Mayer C."/>
        </authorList>
    </citation>
    <scope>NUCLEOTIDE SEQUENCE [LARGE SCALE GENOMIC DNA]</scope>
    <source>
        <strain evidence="1">NO-MEL_2022_Ind0_liver</strain>
    </source>
</reference>
<evidence type="ECO:0000313" key="2">
    <source>
        <dbReference type="Proteomes" id="UP001488805"/>
    </source>
</evidence>
<evidence type="ECO:0008006" key="3">
    <source>
        <dbReference type="Google" id="ProtNLM"/>
    </source>
</evidence>
<gene>
    <name evidence="1" type="ORF">VZT92_001443</name>
</gene>
<name>A0AAW1G4X4_ZOAVI</name>
<evidence type="ECO:0000313" key="1">
    <source>
        <dbReference type="EMBL" id="KAK9541398.1"/>
    </source>
</evidence>
<comment type="caution">
    <text evidence="1">The sequence shown here is derived from an EMBL/GenBank/DDBJ whole genome shotgun (WGS) entry which is preliminary data.</text>
</comment>
<keyword evidence="2" id="KW-1185">Reference proteome</keyword>
<protein>
    <recommendedName>
        <fullName evidence="3">Secreted protein</fullName>
    </recommendedName>
</protein>
<dbReference type="EMBL" id="JBCEZU010000002">
    <property type="protein sequence ID" value="KAK9541398.1"/>
    <property type="molecule type" value="Genomic_DNA"/>
</dbReference>
<sequence length="75" mass="8264">MSLAGSLSIPRGCLITCLSAFHKICSASLSVHMDYMGAIRRKAENESEMIGHRCWRKRRTTLRGQMTGLAGGHQS</sequence>